<dbReference type="EMBL" id="AJIL01000149">
    <property type="protein sequence ID" value="KNE92927.1"/>
    <property type="molecule type" value="Genomic_DNA"/>
</dbReference>
<evidence type="ECO:0000313" key="4">
    <source>
        <dbReference type="Proteomes" id="UP000054564"/>
    </source>
</evidence>
<feature type="compositionally biased region" description="Polar residues" evidence="1">
    <location>
        <begin position="275"/>
        <end position="285"/>
    </location>
</feature>
<feature type="region of interest" description="Disordered" evidence="1">
    <location>
        <begin position="239"/>
        <end position="286"/>
    </location>
</feature>
<gene>
    <name evidence="3" type="ORF">PSTG_13643</name>
</gene>
<evidence type="ECO:0000256" key="1">
    <source>
        <dbReference type="SAM" id="MobiDB-lite"/>
    </source>
</evidence>
<keyword evidence="4" id="KW-1185">Reference proteome</keyword>
<sequence>MMWQIRQALPWSRIEDPLLRVAFKCANTNAHLYARQWSADEAKILYVMLKTSVFEDLNNLDTKFTLIHNVWTTKGNSAPFGSEDDPLETLWASPCSADCNSPQEEELVSQDKRYTFLHIIWKEILVMLTFKWSFFYMLAQTTDSGLNNNTMASMMYELLHDTPDGHAQSTMWDPTCMHIRCFCHKLALIVNVGLAALSLKTLPPGKMKQSVLGRLTEEAEPVESTSALPDIKILSSEVHKSDSTDTTVDSASDYGNADDEISDCGRDSESEEADTPTSSIPTQHQKSVRLQELCTKLDGVIKGITRHQKAINARAVIDQILLNAQEESNPGVFGDVCFLPREWKEIDNLNRELEVFVKLTSHMEGDQSMGAHVIPKYLELKESLAIKLQNCWEEDSLYPMHHAMSKRLRSCQGSTIALTQVYPHQAEPQTPQPQSLMGWLASRMKSNVTTQDNEITDYLNANLSFEEGAMNNKATPLQWWKINQSLYPTLAVMARAYLGSVGSLCVVEGLFSAAADVCSSNRGRLLPSTMSHCCKETPDPCALCVSTEFIFLEKLGTAAQNHVSYLMSVTGIGTGNGQNFATISLRYQYGYCTYPSLFL</sequence>
<dbReference type="AlphaFoldDB" id="A0A0L0V0W4"/>
<proteinExistence type="predicted"/>
<organism evidence="3 4">
    <name type="scientific">Puccinia striiformis f. sp. tritici PST-78</name>
    <dbReference type="NCBI Taxonomy" id="1165861"/>
    <lineage>
        <taxon>Eukaryota</taxon>
        <taxon>Fungi</taxon>
        <taxon>Dikarya</taxon>
        <taxon>Basidiomycota</taxon>
        <taxon>Pucciniomycotina</taxon>
        <taxon>Pucciniomycetes</taxon>
        <taxon>Pucciniales</taxon>
        <taxon>Pucciniaceae</taxon>
        <taxon>Puccinia</taxon>
    </lineage>
</organism>
<dbReference type="PANTHER" id="PTHR47501">
    <property type="entry name" value="TRANSPOSASE-RELATED"/>
    <property type="match status" value="1"/>
</dbReference>
<accession>A0A0L0V0W4</accession>
<protein>
    <recommendedName>
        <fullName evidence="2">HAT C-terminal dimerisation domain-containing protein</fullName>
    </recommendedName>
</protein>
<reference evidence="4" key="1">
    <citation type="submission" date="2014-03" db="EMBL/GenBank/DDBJ databases">
        <title>The Genome Sequence of Puccinia striiformis f. sp. tritici PST-78.</title>
        <authorList>
            <consortium name="The Broad Institute Genome Sequencing Platform"/>
            <person name="Cuomo C."/>
            <person name="Hulbert S."/>
            <person name="Chen X."/>
            <person name="Walker B."/>
            <person name="Young S.K."/>
            <person name="Zeng Q."/>
            <person name="Gargeya S."/>
            <person name="Fitzgerald M."/>
            <person name="Haas B."/>
            <person name="Abouelleil A."/>
            <person name="Alvarado L."/>
            <person name="Arachchi H.M."/>
            <person name="Berlin A.M."/>
            <person name="Chapman S.B."/>
            <person name="Goldberg J."/>
            <person name="Griggs A."/>
            <person name="Gujja S."/>
            <person name="Hansen M."/>
            <person name="Howarth C."/>
            <person name="Imamovic A."/>
            <person name="Larimer J."/>
            <person name="McCowan C."/>
            <person name="Montmayeur A."/>
            <person name="Murphy C."/>
            <person name="Neiman D."/>
            <person name="Pearson M."/>
            <person name="Priest M."/>
            <person name="Roberts A."/>
            <person name="Saif S."/>
            <person name="Shea T."/>
            <person name="Sisk P."/>
            <person name="Sykes S."/>
            <person name="Wortman J."/>
            <person name="Nusbaum C."/>
            <person name="Birren B."/>
        </authorList>
    </citation>
    <scope>NUCLEOTIDE SEQUENCE [LARGE SCALE GENOMIC DNA]</scope>
    <source>
        <strain evidence="4">race PST-78</strain>
    </source>
</reference>
<dbReference type="GO" id="GO:0046983">
    <property type="term" value="F:protein dimerization activity"/>
    <property type="evidence" value="ECO:0007669"/>
    <property type="project" value="InterPro"/>
</dbReference>
<name>A0A0L0V0W4_9BASI</name>
<feature type="compositionally biased region" description="Low complexity" evidence="1">
    <location>
        <begin position="244"/>
        <end position="253"/>
    </location>
</feature>
<dbReference type="InterPro" id="IPR008906">
    <property type="entry name" value="HATC_C_dom"/>
</dbReference>
<dbReference type="Proteomes" id="UP000054564">
    <property type="component" value="Unassembled WGS sequence"/>
</dbReference>
<dbReference type="SUPFAM" id="SSF53098">
    <property type="entry name" value="Ribonuclease H-like"/>
    <property type="match status" value="1"/>
</dbReference>
<dbReference type="Pfam" id="PF05699">
    <property type="entry name" value="Dimer_Tnp_hAT"/>
    <property type="match status" value="1"/>
</dbReference>
<evidence type="ECO:0000259" key="2">
    <source>
        <dbReference type="Pfam" id="PF05699"/>
    </source>
</evidence>
<feature type="domain" description="HAT C-terminal dimerisation" evidence="2">
    <location>
        <begin position="458"/>
        <end position="530"/>
    </location>
</feature>
<comment type="caution">
    <text evidence="3">The sequence shown here is derived from an EMBL/GenBank/DDBJ whole genome shotgun (WGS) entry which is preliminary data.</text>
</comment>
<dbReference type="InterPro" id="IPR012337">
    <property type="entry name" value="RNaseH-like_sf"/>
</dbReference>
<dbReference type="PANTHER" id="PTHR47501:SF5">
    <property type="entry name" value="HAT C-TERMINAL DIMERISATION DOMAIN-CONTAINING PROTEIN"/>
    <property type="match status" value="1"/>
</dbReference>
<evidence type="ECO:0000313" key="3">
    <source>
        <dbReference type="EMBL" id="KNE92927.1"/>
    </source>
</evidence>